<evidence type="ECO:0000313" key="1">
    <source>
        <dbReference type="EMBL" id="ETE72799.1"/>
    </source>
</evidence>
<organism evidence="1 2">
    <name type="scientific">Ophiophagus hannah</name>
    <name type="common">King cobra</name>
    <name type="synonym">Naja hannah</name>
    <dbReference type="NCBI Taxonomy" id="8665"/>
    <lineage>
        <taxon>Eukaryota</taxon>
        <taxon>Metazoa</taxon>
        <taxon>Chordata</taxon>
        <taxon>Craniata</taxon>
        <taxon>Vertebrata</taxon>
        <taxon>Euteleostomi</taxon>
        <taxon>Lepidosauria</taxon>
        <taxon>Squamata</taxon>
        <taxon>Bifurcata</taxon>
        <taxon>Unidentata</taxon>
        <taxon>Episquamata</taxon>
        <taxon>Toxicofera</taxon>
        <taxon>Serpentes</taxon>
        <taxon>Colubroidea</taxon>
        <taxon>Elapidae</taxon>
        <taxon>Elapinae</taxon>
        <taxon>Ophiophagus</taxon>
    </lineage>
</organism>
<sequence length="165" mass="18758">MFSGFLQHYLQTPTYLEASSQSNQCSKFRVDMPGSSNTFIPTLNAITTSQDLQWMVQPTVITSMPSAYSRSHPYSHTLPNLSSVTGHTALQRPGVIKTIGTTVGRRRRDEQFHWNVWIPKALESVTIKALPFWLEHCIHLHILISPLTTIDLQWNWLDLTLAIQA</sequence>
<comment type="caution">
    <text evidence="1">The sequence shown here is derived from an EMBL/GenBank/DDBJ whole genome shotgun (WGS) entry which is preliminary data.</text>
</comment>
<dbReference type="AlphaFoldDB" id="V8PE01"/>
<gene>
    <name evidence="1" type="primary">FOSL2</name>
    <name evidence="1" type="ORF">L345_01371</name>
</gene>
<feature type="non-terminal residue" evidence="1">
    <location>
        <position position="1"/>
    </location>
</feature>
<proteinExistence type="predicted"/>
<reference evidence="1 2" key="1">
    <citation type="journal article" date="2013" name="Proc. Natl. Acad. Sci. U.S.A.">
        <title>The king cobra genome reveals dynamic gene evolution and adaptation in the snake venom system.</title>
        <authorList>
            <person name="Vonk F.J."/>
            <person name="Casewell N.R."/>
            <person name="Henkel C.V."/>
            <person name="Heimberg A.M."/>
            <person name="Jansen H.J."/>
            <person name="McCleary R.J."/>
            <person name="Kerkkamp H.M."/>
            <person name="Vos R.A."/>
            <person name="Guerreiro I."/>
            <person name="Calvete J.J."/>
            <person name="Wuster W."/>
            <person name="Woods A.E."/>
            <person name="Logan J.M."/>
            <person name="Harrison R.A."/>
            <person name="Castoe T.A."/>
            <person name="de Koning A.P."/>
            <person name="Pollock D.D."/>
            <person name="Yandell M."/>
            <person name="Calderon D."/>
            <person name="Renjifo C."/>
            <person name="Currier R.B."/>
            <person name="Salgado D."/>
            <person name="Pla D."/>
            <person name="Sanz L."/>
            <person name="Hyder A.S."/>
            <person name="Ribeiro J.M."/>
            <person name="Arntzen J.W."/>
            <person name="van den Thillart G.E."/>
            <person name="Boetzer M."/>
            <person name="Pirovano W."/>
            <person name="Dirks R.P."/>
            <person name="Spaink H.P."/>
            <person name="Duboule D."/>
            <person name="McGlinn E."/>
            <person name="Kini R.M."/>
            <person name="Richardson M.K."/>
        </authorList>
    </citation>
    <scope>NUCLEOTIDE SEQUENCE</scope>
    <source>
        <tissue evidence="1">Blood</tissue>
    </source>
</reference>
<dbReference type="OrthoDB" id="5866312at2759"/>
<dbReference type="EMBL" id="AZIM01000176">
    <property type="protein sequence ID" value="ETE72799.1"/>
    <property type="molecule type" value="Genomic_DNA"/>
</dbReference>
<accession>V8PE01</accession>
<evidence type="ECO:0000313" key="2">
    <source>
        <dbReference type="Proteomes" id="UP000018936"/>
    </source>
</evidence>
<name>V8PE01_OPHHA</name>
<keyword evidence="2" id="KW-1185">Reference proteome</keyword>
<dbReference type="Proteomes" id="UP000018936">
    <property type="component" value="Unassembled WGS sequence"/>
</dbReference>
<protein>
    <submittedName>
        <fullName evidence="1">Fos-related antigen 2</fullName>
    </submittedName>
</protein>